<feature type="transmembrane region" description="Helical" evidence="1">
    <location>
        <begin position="20"/>
        <end position="38"/>
    </location>
</feature>
<keyword evidence="1" id="KW-0812">Transmembrane</keyword>
<protein>
    <submittedName>
        <fullName evidence="2">Uncharacterized protein</fullName>
    </submittedName>
</protein>
<dbReference type="KEGG" id="vhl:BME96_07525"/>
<proteinExistence type="predicted"/>
<reference evidence="2 3" key="1">
    <citation type="submission" date="2016-11" db="EMBL/GenBank/DDBJ databases">
        <title>Complete genome sequencing of Virgibacillus halodenitrificans PDB-F2.</title>
        <authorList>
            <person name="Sun Z."/>
            <person name="Zhou Y."/>
            <person name="Li H."/>
        </authorList>
    </citation>
    <scope>NUCLEOTIDE SEQUENCE [LARGE SCALE GENOMIC DNA]</scope>
    <source>
        <strain evidence="2 3">PDB-F2</strain>
    </source>
</reference>
<name>A0AAC9IZJ6_VIRHA</name>
<gene>
    <name evidence="2" type="ORF">BME96_07525</name>
</gene>
<keyword evidence="1" id="KW-1133">Transmembrane helix</keyword>
<evidence type="ECO:0000256" key="1">
    <source>
        <dbReference type="SAM" id="Phobius"/>
    </source>
</evidence>
<keyword evidence="1" id="KW-0472">Membrane</keyword>
<dbReference type="Proteomes" id="UP000182945">
    <property type="component" value="Chromosome"/>
</dbReference>
<dbReference type="RefSeq" id="WP_019378590.1">
    <property type="nucleotide sequence ID" value="NZ_CP017962.1"/>
</dbReference>
<sequence>MNTEINFLEKQPWKYRKTVFFVALFLLLLTIAVSILYIQKSRLEAELTEEKIKIAQVETQLLEINKATVNQQQLNNIKEEIEIIRTEEIPVVTSYYSSLEGLKNPNQLVSFEHTDENRLVMGAIFSTVEEVANYMEDVQEKKYILRTELTAMTKLDKNYQATITIIVDEDALREELGDAEGMD</sequence>
<evidence type="ECO:0000313" key="2">
    <source>
        <dbReference type="EMBL" id="APC48030.1"/>
    </source>
</evidence>
<dbReference type="EMBL" id="CP017962">
    <property type="protein sequence ID" value="APC48030.1"/>
    <property type="molecule type" value="Genomic_DNA"/>
</dbReference>
<accession>A0AAC9IZJ6</accession>
<dbReference type="AlphaFoldDB" id="A0AAC9IZJ6"/>
<organism evidence="2 3">
    <name type="scientific">Virgibacillus halodenitrificans</name>
    <name type="common">Bacillus halodenitrificans</name>
    <dbReference type="NCBI Taxonomy" id="1482"/>
    <lineage>
        <taxon>Bacteria</taxon>
        <taxon>Bacillati</taxon>
        <taxon>Bacillota</taxon>
        <taxon>Bacilli</taxon>
        <taxon>Bacillales</taxon>
        <taxon>Bacillaceae</taxon>
        <taxon>Virgibacillus</taxon>
    </lineage>
</organism>
<evidence type="ECO:0000313" key="3">
    <source>
        <dbReference type="Proteomes" id="UP000182945"/>
    </source>
</evidence>
<dbReference type="GeneID" id="71514237"/>